<dbReference type="SUPFAM" id="SSF56059">
    <property type="entry name" value="Glutathione synthetase ATP-binding domain-like"/>
    <property type="match status" value="1"/>
</dbReference>
<dbReference type="Gene3D" id="3.50.30.10">
    <property type="entry name" value="Phosphohistidine domain"/>
    <property type="match status" value="1"/>
</dbReference>
<keyword evidence="3" id="KW-0418">Kinase</keyword>
<dbReference type="Gene3D" id="1.10.189.10">
    <property type="entry name" value="Pyruvate Phosphate Dikinase, domain 2"/>
    <property type="match status" value="1"/>
</dbReference>
<dbReference type="Proteomes" id="UP000287547">
    <property type="component" value="Unassembled WGS sequence"/>
</dbReference>
<dbReference type="Gene3D" id="3.30.1490.20">
    <property type="entry name" value="ATP-grasp fold, A domain"/>
    <property type="match status" value="2"/>
</dbReference>
<dbReference type="PANTHER" id="PTHR22931">
    <property type="entry name" value="PHOSPHOENOLPYRUVATE DIKINASE-RELATED"/>
    <property type="match status" value="1"/>
</dbReference>
<evidence type="ECO:0000259" key="1">
    <source>
        <dbReference type="Pfam" id="PF00391"/>
    </source>
</evidence>
<dbReference type="Gene3D" id="3.30.470.20">
    <property type="entry name" value="ATP-grasp fold, B domain"/>
    <property type="match status" value="1"/>
</dbReference>
<dbReference type="AlphaFoldDB" id="A0A428YJV0"/>
<feature type="domain" description="Pyruvate phosphate dikinase AMP/ATP-binding" evidence="2">
    <location>
        <begin position="74"/>
        <end position="259"/>
    </location>
</feature>
<dbReference type="InterPro" id="IPR002192">
    <property type="entry name" value="PPDK_AMP/ATP-bd"/>
</dbReference>
<organism evidence="3 4">
    <name type="scientific">Kibdelosporangium aridum</name>
    <dbReference type="NCBI Taxonomy" id="2030"/>
    <lineage>
        <taxon>Bacteria</taxon>
        <taxon>Bacillati</taxon>
        <taxon>Actinomycetota</taxon>
        <taxon>Actinomycetes</taxon>
        <taxon>Pseudonocardiales</taxon>
        <taxon>Pseudonocardiaceae</taxon>
        <taxon>Kibdelosporangium</taxon>
    </lineage>
</organism>
<dbReference type="Pfam" id="PF00391">
    <property type="entry name" value="PEP-utilizers"/>
    <property type="match status" value="1"/>
</dbReference>
<comment type="caution">
    <text evidence="3">The sequence shown here is derived from an EMBL/GenBank/DDBJ whole genome shotgun (WGS) entry which is preliminary data.</text>
</comment>
<dbReference type="GO" id="GO:0050242">
    <property type="term" value="F:pyruvate, phosphate dikinase activity"/>
    <property type="evidence" value="ECO:0007669"/>
    <property type="project" value="InterPro"/>
</dbReference>
<dbReference type="Gene3D" id="1.20.80.30">
    <property type="match status" value="1"/>
</dbReference>
<dbReference type="GO" id="GO:0005524">
    <property type="term" value="F:ATP binding"/>
    <property type="evidence" value="ECO:0007669"/>
    <property type="project" value="InterPro"/>
</dbReference>
<dbReference type="GO" id="GO:0016301">
    <property type="term" value="F:kinase activity"/>
    <property type="evidence" value="ECO:0007669"/>
    <property type="project" value="UniProtKB-KW"/>
</dbReference>
<gene>
    <name evidence="3" type="ORF">DMH04_47805</name>
</gene>
<evidence type="ECO:0000313" key="4">
    <source>
        <dbReference type="Proteomes" id="UP000287547"/>
    </source>
</evidence>
<dbReference type="SUPFAM" id="SSF52009">
    <property type="entry name" value="Phosphohistidine domain"/>
    <property type="match status" value="1"/>
</dbReference>
<keyword evidence="3" id="KW-0670">Pyruvate</keyword>
<dbReference type="InterPro" id="IPR010121">
    <property type="entry name" value="Pyruvate_phosphate_dikinase"/>
</dbReference>
<dbReference type="PANTHER" id="PTHR22931:SF9">
    <property type="entry name" value="PYRUVATE, PHOSPHATE DIKINASE 1, CHLOROPLASTIC"/>
    <property type="match status" value="1"/>
</dbReference>
<reference evidence="3 4" key="1">
    <citation type="submission" date="2018-05" db="EMBL/GenBank/DDBJ databases">
        <title>Evolution of GPA BGCs.</title>
        <authorList>
            <person name="Waglechner N."/>
            <person name="Wright G.D."/>
        </authorList>
    </citation>
    <scope>NUCLEOTIDE SEQUENCE [LARGE SCALE GENOMIC DNA]</scope>
    <source>
        <strain evidence="3 4">A82846</strain>
    </source>
</reference>
<dbReference type="EMBL" id="QHKI01000078">
    <property type="protein sequence ID" value="RSM67887.1"/>
    <property type="molecule type" value="Genomic_DNA"/>
</dbReference>
<dbReference type="InterPro" id="IPR036637">
    <property type="entry name" value="Phosphohistidine_dom_sf"/>
</dbReference>
<dbReference type="InterPro" id="IPR018274">
    <property type="entry name" value="PEP_util_AS"/>
</dbReference>
<dbReference type="InterPro" id="IPR008279">
    <property type="entry name" value="PEP-util_enz_mobile_dom"/>
</dbReference>
<feature type="domain" description="PEP-utilising enzyme mobile" evidence="1">
    <location>
        <begin position="387"/>
        <end position="456"/>
    </location>
</feature>
<evidence type="ECO:0000313" key="3">
    <source>
        <dbReference type="EMBL" id="RSM67887.1"/>
    </source>
</evidence>
<dbReference type="Pfam" id="PF01326">
    <property type="entry name" value="PPDK_N"/>
    <property type="match status" value="1"/>
</dbReference>
<sequence length="702" mass="75901">MTRTTMLDPGRRLVVSLDGTTDLSRADIGDKAWNINRMRALGLPVPPAVVATTAYCRSYHAAGGRLPDPLWRGIVDQMWFLEAETGRSFGSPLKPLLVAVRSGAARSMPGMLDTVLDVGINSAIEAALAAETQDPTFPADTHHRFSEAYRHIVLGMTDAEVPSDPWQQLRGAVEAVLASWNSPRAQAYRRHRGIPDGGGTAVIVQAMVFGNLDDRSGTGVLFTRNPMTGEGPSFGEWIARGQGEDVVSGRADPQPLVALRERLPEVHTQLMDMAVRLERDRGDIQDIEFTVESGRLWLLQSRTARRSPRAALRAAVAMVDEGILEPGTALERVTAEHARALLGPVLDRSCLAGAAPVATGHPVCEGVATGVVVLDPDEAERRAGAGEDVVLARSSTSPDDLPGFIAARAVLTEHGGATSHAAVVSRELSRVCVVGCGEGAVTSLAGRQVTVDGGSGEVWLGEMPLLSVEEEIDPDLVRLIDWARSRAPLAVRCHAPAVSIDELAVLRLVGLKGRVAPEMAAHSLGADRDRLDVVFLELVERGLCTHSGSGLRLTPDGHRRLSTLLAEERMNSNQAVAGRLYREFCGFNSELKQIITDWQLRDHATPTDHTDAAYDQAVLDRLRHLHEAVKPLLDRLGDLAPRLRRYAPRFGEARARLAEGDHTFIASISKDSFHTLWFELHEDLLSITGGSRECEVAAGRAL</sequence>
<keyword evidence="3" id="KW-0808">Transferase</keyword>
<dbReference type="RefSeq" id="WP_063758709.1">
    <property type="nucleotide sequence ID" value="NZ_QHKI01000078.1"/>
</dbReference>
<dbReference type="InterPro" id="IPR013815">
    <property type="entry name" value="ATP_grasp_subdomain_1"/>
</dbReference>
<dbReference type="PROSITE" id="PS00370">
    <property type="entry name" value="PEP_ENZYMES_PHOS_SITE"/>
    <property type="match status" value="1"/>
</dbReference>
<protein>
    <submittedName>
        <fullName evidence="3">Pyruvate, phosphate dikinase</fullName>
    </submittedName>
</protein>
<dbReference type="OrthoDB" id="9765468at2"/>
<evidence type="ECO:0000259" key="2">
    <source>
        <dbReference type="Pfam" id="PF01326"/>
    </source>
</evidence>
<name>A0A428YJV0_KIBAR</name>
<accession>A0A428YJV0</accession>
<proteinExistence type="predicted"/>
<dbReference type="NCBIfam" id="NF004531">
    <property type="entry name" value="PRK05878.1"/>
    <property type="match status" value="1"/>
</dbReference>